<dbReference type="EMBL" id="VJMH01007021">
    <property type="protein sequence ID" value="KAF0685999.1"/>
    <property type="molecule type" value="Genomic_DNA"/>
</dbReference>
<evidence type="ECO:0000259" key="1">
    <source>
        <dbReference type="Pfam" id="PF13358"/>
    </source>
</evidence>
<dbReference type="GO" id="GO:0003676">
    <property type="term" value="F:nucleic acid binding"/>
    <property type="evidence" value="ECO:0007669"/>
    <property type="project" value="InterPro"/>
</dbReference>
<dbReference type="Gene3D" id="3.30.420.10">
    <property type="entry name" value="Ribonuclease H-like superfamily/Ribonuclease H"/>
    <property type="match status" value="1"/>
</dbReference>
<dbReference type="SUPFAM" id="SSF46689">
    <property type="entry name" value="Homeodomain-like"/>
    <property type="match status" value="1"/>
</dbReference>
<feature type="domain" description="Tc1-like transposase DDE" evidence="1">
    <location>
        <begin position="172"/>
        <end position="295"/>
    </location>
</feature>
<dbReference type="InterPro" id="IPR038717">
    <property type="entry name" value="Tc1-like_DDE_dom"/>
</dbReference>
<accession>A0A485LK86</accession>
<evidence type="ECO:0000313" key="4">
    <source>
        <dbReference type="Proteomes" id="UP000332933"/>
    </source>
</evidence>
<protein>
    <submittedName>
        <fullName evidence="3">Aste57867_22202 protein</fullName>
    </submittedName>
</protein>
<organism evidence="3 4">
    <name type="scientific">Aphanomyces stellatus</name>
    <dbReference type="NCBI Taxonomy" id="120398"/>
    <lineage>
        <taxon>Eukaryota</taxon>
        <taxon>Sar</taxon>
        <taxon>Stramenopiles</taxon>
        <taxon>Oomycota</taxon>
        <taxon>Saprolegniomycetes</taxon>
        <taxon>Saprolegniales</taxon>
        <taxon>Verrucalvaceae</taxon>
        <taxon>Aphanomyces</taxon>
    </lineage>
</organism>
<dbReference type="AlphaFoldDB" id="A0A485LK86"/>
<dbReference type="Proteomes" id="UP000332933">
    <property type="component" value="Unassembled WGS sequence"/>
</dbReference>
<sequence>MKGNNVPPPPAVASSRRRGSYTKIPMEVKQRIREVYERGLDWKAVAVKHNVKTKSCLNFLYLDELVEKKRGGSKPKLLSEANLEMLDQWLENDPHTTLEEMKTRLLEHHGITISTKTIRCALDGRIYSFKGLHDEPHDPPEKVREDVAGLGQFLKLGKCPIWVGETQLNLFAARNIGHPKYGDRVRQRRGGTIHRQCLSIVGALSREGFFCADRQRGLFTHEHANEWLRRMLRLASLHYSGLDNVVVIFDNAPCHATVANAFQDHEFPKARFLFLNSSTMNPIENVWSQLKTTIKGYLKEDLVAFVGDPPARMMRTEFRMRFLELCADQAIAEPGPGPQQRQCDF</sequence>
<dbReference type="InterPro" id="IPR036397">
    <property type="entry name" value="RNaseH_sf"/>
</dbReference>
<proteinExistence type="predicted"/>
<dbReference type="EMBL" id="CAADRA010007047">
    <property type="protein sequence ID" value="VFT98869.1"/>
    <property type="molecule type" value="Genomic_DNA"/>
</dbReference>
<dbReference type="InterPro" id="IPR009057">
    <property type="entry name" value="Homeodomain-like_sf"/>
</dbReference>
<evidence type="ECO:0000313" key="3">
    <source>
        <dbReference type="EMBL" id="VFT98869.1"/>
    </source>
</evidence>
<reference evidence="2" key="2">
    <citation type="submission" date="2019-06" db="EMBL/GenBank/DDBJ databases">
        <title>Genomics analysis of Aphanomyces spp. identifies a new class of oomycete effector associated with host adaptation.</title>
        <authorList>
            <person name="Gaulin E."/>
        </authorList>
    </citation>
    <scope>NUCLEOTIDE SEQUENCE</scope>
    <source>
        <strain evidence="2">CBS 578.67</strain>
    </source>
</reference>
<dbReference type="Pfam" id="PF13358">
    <property type="entry name" value="DDE_3"/>
    <property type="match status" value="1"/>
</dbReference>
<name>A0A485LK86_9STRA</name>
<dbReference type="OrthoDB" id="124573at2759"/>
<reference evidence="3 4" key="1">
    <citation type="submission" date="2019-03" db="EMBL/GenBank/DDBJ databases">
        <authorList>
            <person name="Gaulin E."/>
            <person name="Dumas B."/>
        </authorList>
    </citation>
    <scope>NUCLEOTIDE SEQUENCE [LARGE SCALE GENOMIC DNA]</scope>
    <source>
        <strain evidence="3">CBS 568.67</strain>
    </source>
</reference>
<evidence type="ECO:0000313" key="2">
    <source>
        <dbReference type="EMBL" id="KAF0685999.1"/>
    </source>
</evidence>
<gene>
    <name evidence="3" type="primary">Aste57867_22202</name>
    <name evidence="2" type="ORF">As57867_022133</name>
    <name evidence="3" type="ORF">ASTE57867_22202</name>
</gene>
<keyword evidence="4" id="KW-1185">Reference proteome</keyword>